<organism evidence="1 2">
    <name type="scientific">Lentinula lateritia</name>
    <dbReference type="NCBI Taxonomy" id="40482"/>
    <lineage>
        <taxon>Eukaryota</taxon>
        <taxon>Fungi</taxon>
        <taxon>Dikarya</taxon>
        <taxon>Basidiomycota</taxon>
        <taxon>Agaricomycotina</taxon>
        <taxon>Agaricomycetes</taxon>
        <taxon>Agaricomycetidae</taxon>
        <taxon>Agaricales</taxon>
        <taxon>Marasmiineae</taxon>
        <taxon>Omphalotaceae</taxon>
        <taxon>Lentinula</taxon>
    </lineage>
</organism>
<accession>A0A9W8ZSE0</accession>
<gene>
    <name evidence="1" type="ORF">C8J55DRAFT_441351</name>
</gene>
<reference evidence="1" key="2">
    <citation type="journal article" date="2023" name="Proc. Natl. Acad. Sci. U.S.A.">
        <title>A global phylogenomic analysis of the shiitake genus Lentinula.</title>
        <authorList>
            <person name="Sierra-Patev S."/>
            <person name="Min B."/>
            <person name="Naranjo-Ortiz M."/>
            <person name="Looney B."/>
            <person name="Konkel Z."/>
            <person name="Slot J.C."/>
            <person name="Sakamoto Y."/>
            <person name="Steenwyk J.L."/>
            <person name="Rokas A."/>
            <person name="Carro J."/>
            <person name="Camarero S."/>
            <person name="Ferreira P."/>
            <person name="Molpeceres G."/>
            <person name="Ruiz-Duenas F.J."/>
            <person name="Serrano A."/>
            <person name="Henrissat B."/>
            <person name="Drula E."/>
            <person name="Hughes K.W."/>
            <person name="Mata J.L."/>
            <person name="Ishikawa N.K."/>
            <person name="Vargas-Isla R."/>
            <person name="Ushijima S."/>
            <person name="Smith C.A."/>
            <person name="Donoghue J."/>
            <person name="Ahrendt S."/>
            <person name="Andreopoulos W."/>
            <person name="He G."/>
            <person name="LaButti K."/>
            <person name="Lipzen A."/>
            <person name="Ng V."/>
            <person name="Riley R."/>
            <person name="Sandor L."/>
            <person name="Barry K."/>
            <person name="Martinez A.T."/>
            <person name="Xiao Y."/>
            <person name="Gibbons J.G."/>
            <person name="Terashima K."/>
            <person name="Grigoriev I.V."/>
            <person name="Hibbett D."/>
        </authorList>
    </citation>
    <scope>NUCLEOTIDE SEQUENCE</scope>
    <source>
        <strain evidence="1">Sp2 HRB7682 ss15</strain>
    </source>
</reference>
<dbReference type="EMBL" id="JANVFS010000053">
    <property type="protein sequence ID" value="KAJ4465181.1"/>
    <property type="molecule type" value="Genomic_DNA"/>
</dbReference>
<sequence>MANLLRSAKSSSDWTQNELRAYNITVQWQDAATFFGVDPLPQPAVAQEVLTTLDADDMIRRAQLKILRFIKNLYYIKSY</sequence>
<evidence type="ECO:0000313" key="2">
    <source>
        <dbReference type="Proteomes" id="UP001150238"/>
    </source>
</evidence>
<dbReference type="Proteomes" id="UP001150238">
    <property type="component" value="Unassembled WGS sequence"/>
</dbReference>
<name>A0A9W8ZSE0_9AGAR</name>
<reference evidence="1" key="1">
    <citation type="submission" date="2022-08" db="EMBL/GenBank/DDBJ databases">
        <authorList>
            <consortium name="DOE Joint Genome Institute"/>
            <person name="Min B."/>
            <person name="Riley R."/>
            <person name="Sierra-Patev S."/>
            <person name="Naranjo-Ortiz M."/>
            <person name="Looney B."/>
            <person name="Konkel Z."/>
            <person name="Slot J.C."/>
            <person name="Sakamoto Y."/>
            <person name="Steenwyk J.L."/>
            <person name="Rokas A."/>
            <person name="Carro J."/>
            <person name="Camarero S."/>
            <person name="Ferreira P."/>
            <person name="Molpeceres G."/>
            <person name="Ruiz-Duenas F.J."/>
            <person name="Serrano A."/>
            <person name="Henrissat B."/>
            <person name="Drula E."/>
            <person name="Hughes K.W."/>
            <person name="Mata J.L."/>
            <person name="Ishikawa N.K."/>
            <person name="Vargas-Isla R."/>
            <person name="Ushijima S."/>
            <person name="Smith C.A."/>
            <person name="Ahrendt S."/>
            <person name="Andreopoulos W."/>
            <person name="He G."/>
            <person name="Labutti K."/>
            <person name="Lipzen A."/>
            <person name="Ng V."/>
            <person name="Sandor L."/>
            <person name="Barry K."/>
            <person name="Martinez A.T."/>
            <person name="Xiao Y."/>
            <person name="Gibbons J.G."/>
            <person name="Terashima K."/>
            <person name="Hibbett D.S."/>
            <person name="Grigoriev I.V."/>
        </authorList>
    </citation>
    <scope>NUCLEOTIDE SEQUENCE</scope>
    <source>
        <strain evidence="1">Sp2 HRB7682 ss15</strain>
    </source>
</reference>
<evidence type="ECO:0000313" key="1">
    <source>
        <dbReference type="EMBL" id="KAJ4465181.1"/>
    </source>
</evidence>
<dbReference type="AlphaFoldDB" id="A0A9W8ZSE0"/>
<protein>
    <submittedName>
        <fullName evidence="1">Uncharacterized protein</fullName>
    </submittedName>
</protein>
<proteinExistence type="predicted"/>
<comment type="caution">
    <text evidence="1">The sequence shown here is derived from an EMBL/GenBank/DDBJ whole genome shotgun (WGS) entry which is preliminary data.</text>
</comment>